<evidence type="ECO:0008006" key="3">
    <source>
        <dbReference type="Google" id="ProtNLM"/>
    </source>
</evidence>
<name>A0AAW6E5J0_9FIRM</name>
<dbReference type="RefSeq" id="WP_195552112.1">
    <property type="nucleotide sequence ID" value="NZ_JADMNX010000010.1"/>
</dbReference>
<evidence type="ECO:0000313" key="1">
    <source>
        <dbReference type="EMBL" id="MDB8742949.1"/>
    </source>
</evidence>
<protein>
    <recommendedName>
        <fullName evidence="3">SH3b domain-containing protein</fullName>
    </recommendedName>
</protein>
<dbReference type="Proteomes" id="UP001211421">
    <property type="component" value="Unassembled WGS sequence"/>
</dbReference>
<proteinExistence type="predicted"/>
<accession>A0AAW6E5J0</accession>
<comment type="caution">
    <text evidence="1">The sequence shown here is derived from an EMBL/GenBank/DDBJ whole genome shotgun (WGS) entry which is preliminary data.</text>
</comment>
<evidence type="ECO:0000313" key="2">
    <source>
        <dbReference type="Proteomes" id="UP001211421"/>
    </source>
</evidence>
<gene>
    <name evidence="1" type="ORF">PNV70_12835</name>
</gene>
<reference evidence="1" key="1">
    <citation type="submission" date="2023-01" db="EMBL/GenBank/DDBJ databases">
        <title>Human gut microbiome strain richness.</title>
        <authorList>
            <person name="Chen-Liaw A."/>
        </authorList>
    </citation>
    <scope>NUCLEOTIDE SEQUENCE</scope>
    <source>
        <strain evidence="1">D59st1_B8_D59t2_181005</strain>
    </source>
</reference>
<sequence>MTIKYIGKTISFALTHNKTYEVISIEKKWYRILDDTGEDYLYPPENFEIIEK</sequence>
<organism evidence="1 2">
    <name type="scientific">Ruminococcus bicirculans</name>
    <name type="common">ex Wegman et al. 2014</name>
    <dbReference type="NCBI Taxonomy" id="1160721"/>
    <lineage>
        <taxon>Bacteria</taxon>
        <taxon>Bacillati</taxon>
        <taxon>Bacillota</taxon>
        <taxon>Clostridia</taxon>
        <taxon>Eubacteriales</taxon>
        <taxon>Oscillospiraceae</taxon>
        <taxon>Ruminococcus</taxon>
    </lineage>
</organism>
<dbReference type="EMBL" id="JAQMLS010000010">
    <property type="protein sequence ID" value="MDB8742949.1"/>
    <property type="molecule type" value="Genomic_DNA"/>
</dbReference>
<dbReference type="AlphaFoldDB" id="A0AAW6E5J0"/>